<dbReference type="PROSITE" id="PS00894">
    <property type="entry name" value="HTH_DEOR_1"/>
    <property type="match status" value="1"/>
</dbReference>
<evidence type="ECO:0000256" key="4">
    <source>
        <dbReference type="ARBA" id="ARBA00023125"/>
    </source>
</evidence>
<dbReference type="PANTHER" id="PTHR30363:SF4">
    <property type="entry name" value="GLYCEROL-3-PHOSPHATE REGULON REPRESSOR"/>
    <property type="match status" value="1"/>
</dbReference>
<dbReference type="PROSITE" id="PS51000">
    <property type="entry name" value="HTH_DEOR_2"/>
    <property type="match status" value="1"/>
</dbReference>
<dbReference type="EMBL" id="JBEPLX010000006">
    <property type="protein sequence ID" value="MET3533657.1"/>
    <property type="molecule type" value="Genomic_DNA"/>
</dbReference>
<organism evidence="8 9">
    <name type="scientific">Streptococcus parasuis</name>
    <dbReference type="NCBI Taxonomy" id="1501662"/>
    <lineage>
        <taxon>Bacteria</taxon>
        <taxon>Bacillati</taxon>
        <taxon>Bacillota</taxon>
        <taxon>Bacilli</taxon>
        <taxon>Lactobacillales</taxon>
        <taxon>Streptococcaceae</taxon>
        <taxon>Streptococcus</taxon>
    </lineage>
</organism>
<dbReference type="InterPro" id="IPR037171">
    <property type="entry name" value="NagB/RpiA_transferase-like"/>
</dbReference>
<dbReference type="InterPro" id="IPR018356">
    <property type="entry name" value="Tscrpt_reg_HTH_DeoR_CS"/>
</dbReference>
<comment type="caution">
    <text evidence="8">The sequence shown here is derived from an EMBL/GenBank/DDBJ whole genome shotgun (WGS) entry which is preliminary data.</text>
</comment>
<dbReference type="SMART" id="SM01134">
    <property type="entry name" value="DeoRC"/>
    <property type="match status" value="1"/>
</dbReference>
<feature type="domain" description="HTH deoR-type" evidence="7">
    <location>
        <begin position="13"/>
        <end position="68"/>
    </location>
</feature>
<keyword evidence="4" id="KW-0238">DNA-binding</keyword>
<keyword evidence="3" id="KW-0805">Transcription regulation</keyword>
<dbReference type="PANTHER" id="PTHR30363">
    <property type="entry name" value="HTH-TYPE TRANSCRIPTIONAL REGULATOR SRLR-RELATED"/>
    <property type="match status" value="1"/>
</dbReference>
<dbReference type="InterPro" id="IPR036390">
    <property type="entry name" value="WH_DNA-bd_sf"/>
</dbReference>
<evidence type="ECO:0000259" key="7">
    <source>
        <dbReference type="PROSITE" id="PS51000"/>
    </source>
</evidence>
<accession>A0ABV2ESM3</accession>
<keyword evidence="2" id="KW-0678">Repressor</keyword>
<dbReference type="SUPFAM" id="SSF100950">
    <property type="entry name" value="NagB/RpiA/CoA transferase-like"/>
    <property type="match status" value="1"/>
</dbReference>
<evidence type="ECO:0000313" key="8">
    <source>
        <dbReference type="EMBL" id="MET3533657.1"/>
    </source>
</evidence>
<comment type="function">
    <text evidence="6">Repressor of the lactose catabolism operon. Galactose-6-phosphate is the inducer.</text>
</comment>
<evidence type="ECO:0000256" key="5">
    <source>
        <dbReference type="ARBA" id="ARBA00023163"/>
    </source>
</evidence>
<evidence type="ECO:0000256" key="1">
    <source>
        <dbReference type="ARBA" id="ARBA00021390"/>
    </source>
</evidence>
<dbReference type="InterPro" id="IPR050313">
    <property type="entry name" value="Carb_Metab_HTH_regulators"/>
</dbReference>
<keyword evidence="5" id="KW-0804">Transcription</keyword>
<dbReference type="Pfam" id="PF00455">
    <property type="entry name" value="DeoRC"/>
    <property type="match status" value="1"/>
</dbReference>
<protein>
    <recommendedName>
        <fullName evidence="1">Lactose phosphotransferase system repressor</fullName>
    </recommendedName>
</protein>
<dbReference type="Proteomes" id="UP001549134">
    <property type="component" value="Unassembled WGS sequence"/>
</dbReference>
<evidence type="ECO:0000256" key="6">
    <source>
        <dbReference type="ARBA" id="ARBA00024937"/>
    </source>
</evidence>
<name>A0ABV2ESM3_9STRE</name>
<sequence length="262" mass="29836">MKRKGAWIYKMNKRERLSEITRLVNKKGTIRIAEIVGLLNVTDMTVRRDLIELEEQGVLTKIHGGARSNKAFQFREYSHSEKHIQNRESKQDIADKASKLIEDGDTVFLGPGTTVSFLAEAIKNNRLTVITNCMPVFTILSQKKSEEFHVFLLGGEYRQVTESFVGEITNTALEKMHFSKIFFSANGVKGSDVMTSTLAEAYTQQIAIKRSLEKYLLLDISKVGKEDFTTFCSLRDLTAVITDLKPDDENYQLLEEFTEIIH</sequence>
<dbReference type="SUPFAM" id="SSF46785">
    <property type="entry name" value="Winged helix' DNA-binding domain"/>
    <property type="match status" value="1"/>
</dbReference>
<evidence type="ECO:0000256" key="3">
    <source>
        <dbReference type="ARBA" id="ARBA00023015"/>
    </source>
</evidence>
<evidence type="ECO:0000256" key="2">
    <source>
        <dbReference type="ARBA" id="ARBA00022491"/>
    </source>
</evidence>
<dbReference type="Pfam" id="PF08220">
    <property type="entry name" value="HTH_DeoR"/>
    <property type="match status" value="1"/>
</dbReference>
<dbReference type="Gene3D" id="3.40.50.1360">
    <property type="match status" value="1"/>
</dbReference>
<keyword evidence="9" id="KW-1185">Reference proteome</keyword>
<dbReference type="PRINTS" id="PR00037">
    <property type="entry name" value="HTHLACR"/>
</dbReference>
<dbReference type="SMART" id="SM00420">
    <property type="entry name" value="HTH_DEOR"/>
    <property type="match status" value="1"/>
</dbReference>
<reference evidence="8 9" key="1">
    <citation type="submission" date="2024-06" db="EMBL/GenBank/DDBJ databases">
        <title>Genomic Encyclopedia of Type Strains, Phase IV (KMG-IV): sequencing the most valuable type-strain genomes for metagenomic binning, comparative biology and taxonomic classification.</title>
        <authorList>
            <person name="Goeker M."/>
        </authorList>
    </citation>
    <scope>NUCLEOTIDE SEQUENCE [LARGE SCALE GENOMIC DNA]</scope>
    <source>
        <strain evidence="8 9">DSM 29126</strain>
    </source>
</reference>
<dbReference type="InterPro" id="IPR014036">
    <property type="entry name" value="DeoR-like_C"/>
</dbReference>
<proteinExistence type="predicted"/>
<dbReference type="InterPro" id="IPR036388">
    <property type="entry name" value="WH-like_DNA-bd_sf"/>
</dbReference>
<evidence type="ECO:0000313" key="9">
    <source>
        <dbReference type="Proteomes" id="UP001549134"/>
    </source>
</evidence>
<gene>
    <name evidence="8" type="ORF">ABID50_000813</name>
</gene>
<dbReference type="InterPro" id="IPR001034">
    <property type="entry name" value="DeoR_HTH"/>
</dbReference>
<dbReference type="Gene3D" id="1.10.10.10">
    <property type="entry name" value="Winged helix-like DNA-binding domain superfamily/Winged helix DNA-binding domain"/>
    <property type="match status" value="1"/>
</dbReference>